<keyword evidence="6" id="KW-1185">Reference proteome</keyword>
<dbReference type="Pfam" id="PF00241">
    <property type="entry name" value="Cofilin_ADF"/>
    <property type="match status" value="1"/>
</dbReference>
<protein>
    <recommendedName>
        <fullName evidence="8">SH3 domain-containing protein</fullName>
    </recommendedName>
</protein>
<evidence type="ECO:0000259" key="5">
    <source>
        <dbReference type="PROSITE" id="PS51263"/>
    </source>
</evidence>
<dbReference type="SMART" id="SM00326">
    <property type="entry name" value="SH3"/>
    <property type="match status" value="1"/>
</dbReference>
<dbReference type="Pfam" id="PF14604">
    <property type="entry name" value="SH3_9"/>
    <property type="match status" value="1"/>
</dbReference>
<feature type="compositionally biased region" description="Low complexity" evidence="3">
    <location>
        <begin position="479"/>
        <end position="492"/>
    </location>
</feature>
<feature type="region of interest" description="Disordered" evidence="3">
    <location>
        <begin position="365"/>
        <end position="430"/>
    </location>
</feature>
<dbReference type="GO" id="GO:0051015">
    <property type="term" value="F:actin filament binding"/>
    <property type="evidence" value="ECO:0007669"/>
    <property type="project" value="TreeGrafter"/>
</dbReference>
<dbReference type="PROSITE" id="PS51263">
    <property type="entry name" value="ADF_H"/>
    <property type="match status" value="1"/>
</dbReference>
<dbReference type="SUPFAM" id="SSF50044">
    <property type="entry name" value="SH3-domain"/>
    <property type="match status" value="1"/>
</dbReference>
<dbReference type="GO" id="GO:0030427">
    <property type="term" value="C:site of polarized growth"/>
    <property type="evidence" value="ECO:0007669"/>
    <property type="project" value="TreeGrafter"/>
</dbReference>
<dbReference type="CDD" id="cd11819">
    <property type="entry name" value="SH3_Cortactin_like"/>
    <property type="match status" value="1"/>
</dbReference>
<keyword evidence="1 2" id="KW-0728">SH3 domain</keyword>
<evidence type="ECO:0000313" key="6">
    <source>
        <dbReference type="Proteomes" id="UP000050795"/>
    </source>
</evidence>
<feature type="compositionally biased region" description="Polar residues" evidence="3">
    <location>
        <begin position="237"/>
        <end position="254"/>
    </location>
</feature>
<dbReference type="InterPro" id="IPR001452">
    <property type="entry name" value="SH3_domain"/>
</dbReference>
<evidence type="ECO:0000313" key="7">
    <source>
        <dbReference type="WBParaSite" id="TREG1_104000.1"/>
    </source>
</evidence>
<dbReference type="Proteomes" id="UP000050795">
    <property type="component" value="Unassembled WGS sequence"/>
</dbReference>
<evidence type="ECO:0000256" key="3">
    <source>
        <dbReference type="SAM" id="MobiDB-lite"/>
    </source>
</evidence>
<reference evidence="7" key="2">
    <citation type="submission" date="2023-11" db="UniProtKB">
        <authorList>
            <consortium name="WormBaseParasite"/>
        </authorList>
    </citation>
    <scope>IDENTIFICATION</scope>
</reference>
<dbReference type="CDD" id="cd11281">
    <property type="entry name" value="ADF_drebrin_like"/>
    <property type="match status" value="1"/>
</dbReference>
<dbReference type="WBParaSite" id="TREG1_104000.1">
    <property type="protein sequence ID" value="TREG1_104000.1"/>
    <property type="gene ID" value="TREG1_104000"/>
</dbReference>
<name>A0AA85IRZ6_TRIRE</name>
<dbReference type="Gene3D" id="2.30.30.40">
    <property type="entry name" value="SH3 Domains"/>
    <property type="match status" value="1"/>
</dbReference>
<feature type="compositionally biased region" description="Low complexity" evidence="3">
    <location>
        <begin position="446"/>
        <end position="466"/>
    </location>
</feature>
<feature type="domain" description="ADF-H" evidence="5">
    <location>
        <begin position="1"/>
        <end position="129"/>
    </location>
</feature>
<reference evidence="6" key="1">
    <citation type="submission" date="2022-06" db="EMBL/GenBank/DDBJ databases">
        <authorList>
            <person name="Berger JAMES D."/>
            <person name="Berger JAMES D."/>
        </authorList>
    </citation>
    <scope>NUCLEOTIDE SEQUENCE [LARGE SCALE GENOMIC DNA]</scope>
</reference>
<dbReference type="PROSITE" id="PS50002">
    <property type="entry name" value="SH3"/>
    <property type="match status" value="1"/>
</dbReference>
<dbReference type="GO" id="GO:0030833">
    <property type="term" value="P:regulation of actin filament polymerization"/>
    <property type="evidence" value="ECO:0007669"/>
    <property type="project" value="TreeGrafter"/>
</dbReference>
<dbReference type="GO" id="GO:0005884">
    <property type="term" value="C:actin filament"/>
    <property type="evidence" value="ECO:0007669"/>
    <property type="project" value="TreeGrafter"/>
</dbReference>
<dbReference type="GO" id="GO:0030864">
    <property type="term" value="C:cortical actin cytoskeleton"/>
    <property type="evidence" value="ECO:0007669"/>
    <property type="project" value="TreeGrafter"/>
</dbReference>
<feature type="compositionally biased region" description="Low complexity" evidence="3">
    <location>
        <begin position="212"/>
        <end position="236"/>
    </location>
</feature>
<organism evidence="6 7">
    <name type="scientific">Trichobilharzia regenti</name>
    <name type="common">Nasal bird schistosome</name>
    <dbReference type="NCBI Taxonomy" id="157069"/>
    <lineage>
        <taxon>Eukaryota</taxon>
        <taxon>Metazoa</taxon>
        <taxon>Spiralia</taxon>
        <taxon>Lophotrochozoa</taxon>
        <taxon>Platyhelminthes</taxon>
        <taxon>Trematoda</taxon>
        <taxon>Digenea</taxon>
        <taxon>Strigeidida</taxon>
        <taxon>Schistosomatoidea</taxon>
        <taxon>Schistosomatidae</taxon>
        <taxon>Trichobilharzia</taxon>
    </lineage>
</organism>
<evidence type="ECO:0000259" key="4">
    <source>
        <dbReference type="PROSITE" id="PS50002"/>
    </source>
</evidence>
<evidence type="ECO:0000256" key="2">
    <source>
        <dbReference type="PROSITE-ProRule" id="PRU00192"/>
    </source>
</evidence>
<dbReference type="InterPro" id="IPR036028">
    <property type="entry name" value="SH3-like_dom_sf"/>
</dbReference>
<feature type="compositionally biased region" description="Polar residues" evidence="3">
    <location>
        <begin position="467"/>
        <end position="478"/>
    </location>
</feature>
<dbReference type="PANTHER" id="PTHR10829:SF25">
    <property type="entry name" value="DREBRIN-LIKE PROTEIN"/>
    <property type="match status" value="1"/>
</dbReference>
<proteinExistence type="predicted"/>
<evidence type="ECO:0008006" key="8">
    <source>
        <dbReference type="Google" id="ProtNLM"/>
    </source>
</evidence>
<sequence length="560" mass="62134">MSIDLNTNGQALSSAVHCVLDEKWSWVIFGYMGLTYTLDVKNQGHDVGDFVNEFTSGRVLYGFVRVTVNSAPAKFVLIAWQGEGSSESFKIACARHIDSVKRLCRTVHLTIQARSEADLDWNEIITKVGNLTGTVCSTQEVKSSDSDDEFIPKGSVYERANPNQDIPKGCVSRSIWQSQQQKQQDSSKVVFPVKKSKPFGLGRPVCAPASSNNITTTTTTPTTTNNNANHNGNDSNHIQPVNRPQNNLKPIPQNEVTTTIKSRIKALESNLPSNDGTSGYRKVDPRAEIMLARKLSNSTSLDDNEDDSNHVGTCYKKLDPRSEILAARAYKEAHQSIFNNDEPVGTNYKRPDVEAEIRAARSNGINNSNKWETPLTVDTKKSDVVNGSSSQNSVGSSKNNFSQSSIQKEQEKQQQQQQQPLSSPPLSLSPIVHISNNQLHCNSIQHTNNHNDSNNNNNTNNYSHHNQVQPQDSSTKYVSPSSPSAPTSTVQQTTKENLGFKALCLYDYVANEDDELSFRYGDELYRIEQIDEGWWLGQNAYGQIGLFPSNYVKLVAITEN</sequence>
<dbReference type="InterPro" id="IPR029006">
    <property type="entry name" value="ADF-H/Gelsolin-like_dom_sf"/>
</dbReference>
<evidence type="ECO:0000256" key="1">
    <source>
        <dbReference type="ARBA" id="ARBA00022443"/>
    </source>
</evidence>
<dbReference type="PANTHER" id="PTHR10829">
    <property type="entry name" value="CORTACTIN AND DREBRIN"/>
    <property type="match status" value="1"/>
</dbReference>
<accession>A0AA85IRZ6</accession>
<feature type="domain" description="SH3" evidence="4">
    <location>
        <begin position="497"/>
        <end position="557"/>
    </location>
</feature>
<feature type="compositionally biased region" description="Low complexity" evidence="3">
    <location>
        <begin position="384"/>
        <end position="430"/>
    </location>
</feature>
<dbReference type="InterPro" id="IPR002108">
    <property type="entry name" value="ADF-H"/>
</dbReference>
<feature type="region of interest" description="Disordered" evidence="3">
    <location>
        <begin position="443"/>
        <end position="492"/>
    </location>
</feature>
<dbReference type="SUPFAM" id="SSF55753">
    <property type="entry name" value="Actin depolymerizing proteins"/>
    <property type="match status" value="1"/>
</dbReference>
<dbReference type="AlphaFoldDB" id="A0AA85IRZ6"/>
<feature type="region of interest" description="Disordered" evidence="3">
    <location>
        <begin position="202"/>
        <end position="254"/>
    </location>
</feature>
<dbReference type="PRINTS" id="PR00452">
    <property type="entry name" value="SH3DOMAIN"/>
</dbReference>
<dbReference type="SMART" id="SM00102">
    <property type="entry name" value="ADF"/>
    <property type="match status" value="1"/>
</dbReference>
<dbReference type="Gene3D" id="3.40.20.10">
    <property type="entry name" value="Severin"/>
    <property type="match status" value="1"/>
</dbReference>